<evidence type="ECO:0000259" key="1">
    <source>
        <dbReference type="PROSITE" id="PS50238"/>
    </source>
</evidence>
<dbReference type="GO" id="GO:0005737">
    <property type="term" value="C:cytoplasm"/>
    <property type="evidence" value="ECO:0007669"/>
    <property type="project" value="TreeGrafter"/>
</dbReference>
<dbReference type="SUPFAM" id="SSF48350">
    <property type="entry name" value="GTPase activation domain, GAP"/>
    <property type="match status" value="1"/>
</dbReference>
<evidence type="ECO:0000313" key="2">
    <source>
        <dbReference type="EMBL" id="PSS00776.1"/>
    </source>
</evidence>
<dbReference type="STRING" id="2025994.A0A2T3AJM3"/>
<feature type="domain" description="Rho-GAP" evidence="1">
    <location>
        <begin position="178"/>
        <end position="419"/>
    </location>
</feature>
<dbReference type="OrthoDB" id="9994905at2759"/>
<dbReference type="InterPro" id="IPR008936">
    <property type="entry name" value="Rho_GTPase_activation_prot"/>
</dbReference>
<accession>A0A2T3AJM3</accession>
<dbReference type="InterPro" id="IPR000198">
    <property type="entry name" value="RhoGAP_dom"/>
</dbReference>
<dbReference type="Pfam" id="PF00620">
    <property type="entry name" value="RhoGAP"/>
    <property type="match status" value="1"/>
</dbReference>
<proteinExistence type="predicted"/>
<gene>
    <name evidence="2" type="ORF">BD289DRAFT_487830</name>
</gene>
<sequence length="538" mass="60224">MRIGQKSANDHHCYCIALDLISRMRESRQVVTPDLQPRLSASSSSFTHPVLPVNKGSSGVRSSATWASTSGDLGGMSDTDEIHDREEFVVEYNRLAQKHGVRLLVPDNNQNLGAMGIHPKRGWFSRTFRRASSQSTENSVRRQRSFNHMATHIAHPKKDSLKDQDLQGLVRLCGKSFLYLPPEYATGSLVLPTCFRATAQYLIQHAPETRGVFRIPGSIRVVNELYEFYCTEQVDGDIANTVRSPNLPTHINMRIHDVASCFKKFLSGLPGGILGSLSLFDALVAINSQLFPDPEFSRTKQSKIRARLVALAIGTLRSQFRRELICAVFGLLCFLGRAAEVTPREDGAGHPLPTSDLMGYNALGIIFGPLLVGEMLGSYKVKLADPSAGLYLVPESPSPKSKKEKRKLKEVVDEPQQPFLEVDKIHVANDITEMLITNWRDIVRQMKNLEGSMTTELLRRRRPTSTVTEDEPRLTRSSIGRSLEADQNAGRKTYDWNESNGFSRRTYRHEPVLGEPKSSLGTSYPRKYRAVLGNLLQY</sequence>
<keyword evidence="3" id="KW-1185">Reference proteome</keyword>
<organism evidence="2 3">
    <name type="scientific">Coniella lustricola</name>
    <dbReference type="NCBI Taxonomy" id="2025994"/>
    <lineage>
        <taxon>Eukaryota</taxon>
        <taxon>Fungi</taxon>
        <taxon>Dikarya</taxon>
        <taxon>Ascomycota</taxon>
        <taxon>Pezizomycotina</taxon>
        <taxon>Sordariomycetes</taxon>
        <taxon>Sordariomycetidae</taxon>
        <taxon>Diaporthales</taxon>
        <taxon>Schizoparmaceae</taxon>
        <taxon>Coniella</taxon>
    </lineage>
</organism>
<dbReference type="AlphaFoldDB" id="A0A2T3AJM3"/>
<dbReference type="GO" id="GO:0007264">
    <property type="term" value="P:small GTPase-mediated signal transduction"/>
    <property type="evidence" value="ECO:0007669"/>
    <property type="project" value="TreeGrafter"/>
</dbReference>
<evidence type="ECO:0000313" key="3">
    <source>
        <dbReference type="Proteomes" id="UP000241462"/>
    </source>
</evidence>
<reference evidence="2 3" key="1">
    <citation type="journal article" date="2018" name="Mycol. Prog.">
        <title>Coniella lustricola, a new species from submerged detritus.</title>
        <authorList>
            <person name="Raudabaugh D.B."/>
            <person name="Iturriaga T."/>
            <person name="Carver A."/>
            <person name="Mondo S."/>
            <person name="Pangilinan J."/>
            <person name="Lipzen A."/>
            <person name="He G."/>
            <person name="Amirebrahimi M."/>
            <person name="Grigoriev I.V."/>
            <person name="Miller A.N."/>
        </authorList>
    </citation>
    <scope>NUCLEOTIDE SEQUENCE [LARGE SCALE GENOMIC DNA]</scope>
    <source>
        <strain evidence="2 3">B22-T-1</strain>
    </source>
</reference>
<dbReference type="PANTHER" id="PTHR45808">
    <property type="entry name" value="RHO GTPASE-ACTIVATING PROTEIN 68F"/>
    <property type="match status" value="1"/>
</dbReference>
<dbReference type="EMBL" id="KZ678381">
    <property type="protein sequence ID" value="PSS00776.1"/>
    <property type="molecule type" value="Genomic_DNA"/>
</dbReference>
<dbReference type="CDD" id="cd00159">
    <property type="entry name" value="RhoGAP"/>
    <property type="match status" value="1"/>
</dbReference>
<dbReference type="PROSITE" id="PS50238">
    <property type="entry name" value="RHOGAP"/>
    <property type="match status" value="1"/>
</dbReference>
<dbReference type="SMART" id="SM00324">
    <property type="entry name" value="RhoGAP"/>
    <property type="match status" value="1"/>
</dbReference>
<dbReference type="Gene3D" id="1.10.555.10">
    <property type="entry name" value="Rho GTPase activation protein"/>
    <property type="match status" value="1"/>
</dbReference>
<dbReference type="Proteomes" id="UP000241462">
    <property type="component" value="Unassembled WGS sequence"/>
</dbReference>
<name>A0A2T3AJM3_9PEZI</name>
<dbReference type="PANTHER" id="PTHR45808:SF2">
    <property type="entry name" value="RHO GTPASE-ACTIVATING PROTEIN 68F"/>
    <property type="match status" value="1"/>
</dbReference>
<dbReference type="InParanoid" id="A0A2T3AJM3"/>
<protein>
    <submittedName>
        <fullName evidence="2">Rho GTPase activation protein</fullName>
    </submittedName>
</protein>
<dbReference type="GO" id="GO:0005096">
    <property type="term" value="F:GTPase activator activity"/>
    <property type="evidence" value="ECO:0007669"/>
    <property type="project" value="TreeGrafter"/>
</dbReference>